<feature type="binding site" evidence="3">
    <location>
        <begin position="147"/>
        <end position="154"/>
    </location>
    <ligand>
        <name>ATP</name>
        <dbReference type="ChEBI" id="CHEBI:30616"/>
    </ligand>
</feature>
<evidence type="ECO:0000259" key="4">
    <source>
        <dbReference type="SMART" id="SM00382"/>
    </source>
</evidence>
<keyword evidence="3" id="KW-0234">DNA repair</keyword>
<dbReference type="GO" id="GO:0003677">
    <property type="term" value="F:DNA binding"/>
    <property type="evidence" value="ECO:0007669"/>
    <property type="project" value="UniProtKB-UniRule"/>
</dbReference>
<dbReference type="GO" id="GO:0017116">
    <property type="term" value="F:single-stranded DNA helicase activity"/>
    <property type="evidence" value="ECO:0007669"/>
    <property type="project" value="TreeGrafter"/>
</dbReference>
<comment type="caution">
    <text evidence="5">The sequence shown here is derived from an EMBL/GenBank/DDBJ whole genome shotgun (WGS) entry which is preliminary data.</text>
</comment>
<dbReference type="GO" id="GO:0000724">
    <property type="term" value="P:double-strand break repair via homologous recombination"/>
    <property type="evidence" value="ECO:0007669"/>
    <property type="project" value="UniProtKB-UniRule"/>
</dbReference>
<dbReference type="Pfam" id="PF13538">
    <property type="entry name" value="UvrD_C_2"/>
    <property type="match status" value="1"/>
</dbReference>
<dbReference type="EC" id="5.6.2.3" evidence="3"/>
<dbReference type="GO" id="GO:0008854">
    <property type="term" value="F:exodeoxyribonuclease V activity"/>
    <property type="evidence" value="ECO:0007669"/>
    <property type="project" value="InterPro"/>
</dbReference>
<evidence type="ECO:0000313" key="5">
    <source>
        <dbReference type="EMBL" id="OSI24240.1"/>
    </source>
</evidence>
<keyword evidence="1 3" id="KW-0547">Nucleotide-binding</keyword>
<name>A0A1X3DKP0_9NEIS</name>
<dbReference type="InterPro" id="IPR006344">
    <property type="entry name" value="RecD"/>
</dbReference>
<dbReference type="HAMAP" id="MF_01487">
    <property type="entry name" value="RecD"/>
    <property type="match status" value="1"/>
</dbReference>
<keyword evidence="3" id="KW-0540">Nuclease</keyword>
<keyword evidence="3" id="KW-0269">Exonuclease</keyword>
<evidence type="ECO:0000256" key="3">
    <source>
        <dbReference type="HAMAP-Rule" id="MF_01487"/>
    </source>
</evidence>
<organism evidence="5 6">
    <name type="scientific">Neisseria dumasiana</name>
    <dbReference type="NCBI Taxonomy" id="1931275"/>
    <lineage>
        <taxon>Bacteria</taxon>
        <taxon>Pseudomonadati</taxon>
        <taxon>Pseudomonadota</taxon>
        <taxon>Betaproteobacteria</taxon>
        <taxon>Neisseriales</taxon>
        <taxon>Neisseriaceae</taxon>
        <taxon>Neisseria</taxon>
    </lineage>
</organism>
<dbReference type="InterPro" id="IPR027785">
    <property type="entry name" value="UvrD-like_helicase_C"/>
</dbReference>
<accession>A0A1X3DKP0</accession>
<dbReference type="EMBL" id="MTAB01000004">
    <property type="protein sequence ID" value="OSI24240.1"/>
    <property type="molecule type" value="Genomic_DNA"/>
</dbReference>
<keyword evidence="3" id="KW-0347">Helicase</keyword>
<dbReference type="GO" id="GO:0043139">
    <property type="term" value="F:5'-3' DNA helicase activity"/>
    <property type="evidence" value="ECO:0007669"/>
    <property type="project" value="UniProtKB-UniRule"/>
</dbReference>
<keyword evidence="3" id="KW-0227">DNA damage</keyword>
<dbReference type="RefSeq" id="WP_085358181.1">
    <property type="nucleotide sequence ID" value="NZ_MTAB01000004.1"/>
</dbReference>
<dbReference type="Proteomes" id="UP000193303">
    <property type="component" value="Unassembled WGS sequence"/>
</dbReference>
<dbReference type="SUPFAM" id="SSF52540">
    <property type="entry name" value="P-loop containing nucleoside triphosphate hydrolases"/>
    <property type="match status" value="1"/>
</dbReference>
<comment type="function">
    <text evidence="3">A helicase/nuclease that prepares dsDNA breaks (DSB) for recombinational DNA repair. Binds to DSBs and unwinds DNA via a highly rapid and processive ATP-dependent bidirectional helicase activity. Unwinds dsDNA until it encounters a Chi (crossover hotspot instigator) sequence from the 3' direction. Cuts ssDNA a few nucleotides 3' to the Chi site. The properties and activities of the enzyme are changed at Chi. The Chi-altered holoenzyme produces a long 3'-ssDNA overhang and facilitates RecA-binding to the ssDNA for homologous DNA recombination and repair. Holoenzyme degrades any linearized DNA that is unable to undergo homologous recombination. In the holoenzyme this subunit has ssDNA-dependent ATPase and 5'-3' helicase activity. When added to pre-assembled RecBC greatly stimulates nuclease activity and augments holoenzyme processivity. Negatively regulates the RecA-loading ability of RecBCD.</text>
</comment>
<dbReference type="STRING" id="1931275.BV914_09775"/>
<gene>
    <name evidence="3" type="primary">recD</name>
    <name evidence="5" type="ORF">BV912_02550</name>
</gene>
<protein>
    <recommendedName>
        <fullName evidence="3">RecBCD enzyme subunit RecD</fullName>
        <ecNumber evidence="3">5.6.2.3</ecNumber>
    </recommendedName>
    <alternativeName>
        <fullName evidence="3">DNA 5'-3' helicase subunit RecD</fullName>
    </alternativeName>
    <alternativeName>
        <fullName evidence="3">Exonuclease V subunit RecD</fullName>
        <shortName evidence="3">ExoV subunit RecD</shortName>
    </alternativeName>
    <alternativeName>
        <fullName evidence="3">Helicase/nuclease RecBCD subunit RecD</fullName>
    </alternativeName>
</protein>
<evidence type="ECO:0000256" key="2">
    <source>
        <dbReference type="ARBA" id="ARBA00022840"/>
    </source>
</evidence>
<dbReference type="InterPro" id="IPR003593">
    <property type="entry name" value="AAA+_ATPase"/>
</dbReference>
<comment type="miscellaneous">
    <text evidence="3">In the RecBCD complex, RecB has a slow 3'-5' helicase, an exonuclease activity and loads RecA onto ssDNA, RecD has a fast 5'-3' helicase activity, while RecC stimulates the ATPase and processivity of the RecB helicase and contributes to recognition of the Chi site.</text>
</comment>
<dbReference type="Gene3D" id="3.40.50.300">
    <property type="entry name" value="P-loop containing nucleotide triphosphate hydrolases"/>
    <property type="match status" value="2"/>
</dbReference>
<keyword evidence="3" id="KW-0378">Hydrolase</keyword>
<dbReference type="GO" id="GO:0009338">
    <property type="term" value="C:exodeoxyribonuclease V complex"/>
    <property type="evidence" value="ECO:0007669"/>
    <property type="project" value="InterPro"/>
</dbReference>
<sequence length="586" mass="63889">MPSLPDNDLNHAAADAAVAVLQRHAPEDAALAEPYVRRLFAALQEGHAFIWLEDDEVQMVRQAADVVGGSGDTPLILAGKKLFLGRMWQLERDLAAEILRLADAAVPPVDWLQAGQNLAEWFAQKGSEGQRDAAALALLKPFMLISGGPGTGKTTTVAKLLGLLCSHAGKLPRIALAAPTGKAAAHMSRALHRAVQTFALPENVRNHLLQLEGQTVHRLLKLRPPQMQPLFHREQPLPLDILVIDEASMLDLALLLQLLQAVPSGCRVVLLGDENQLPSVGAGAVLSELAQPTVLAADTARELETMLPQHGFAVSDGPPPLAENIARLQVSHRFGSNSGIGCLARAVASDDAAEAWAQFGRFPQELEVRSGSGKQQAEILYQRHARYWQAVDEGDVAAAFQYQADAVVLAARRDDAEAFNEEYRRCLQRHGRARADAPWFAGQVIMVSRNDYSLDVFNGDIALILPDHEQKDVLAAYFPAAEGFRKTALSRLPAYETAFAITVHKSQGSEYREIWLLPPVLAETGGAQHGLSKALLYTAITRARERFVFWGSQAVFQTACMLNERRRSALREMIHKHRSSAAVNAG</sequence>
<keyword evidence="3" id="KW-0413">Isomerase</keyword>
<evidence type="ECO:0000256" key="1">
    <source>
        <dbReference type="ARBA" id="ARBA00022741"/>
    </source>
</evidence>
<dbReference type="SMART" id="SM00382">
    <property type="entry name" value="AAA"/>
    <property type="match status" value="1"/>
</dbReference>
<dbReference type="NCBIfam" id="TIGR01447">
    <property type="entry name" value="recD"/>
    <property type="match status" value="1"/>
</dbReference>
<dbReference type="CDD" id="cd17933">
    <property type="entry name" value="DEXSc_RecD-like"/>
    <property type="match status" value="1"/>
</dbReference>
<dbReference type="InterPro" id="IPR027417">
    <property type="entry name" value="P-loop_NTPase"/>
</dbReference>
<comment type="catalytic activity">
    <reaction evidence="3">
        <text>ATP + H2O = ADP + phosphate + H(+)</text>
        <dbReference type="Rhea" id="RHEA:13065"/>
        <dbReference type="ChEBI" id="CHEBI:15377"/>
        <dbReference type="ChEBI" id="CHEBI:15378"/>
        <dbReference type="ChEBI" id="CHEBI:30616"/>
        <dbReference type="ChEBI" id="CHEBI:43474"/>
        <dbReference type="ChEBI" id="CHEBI:456216"/>
        <dbReference type="EC" id="5.6.2.3"/>
    </reaction>
</comment>
<feature type="domain" description="AAA+ ATPase" evidence="4">
    <location>
        <begin position="139"/>
        <end position="307"/>
    </location>
</feature>
<keyword evidence="3" id="KW-0238">DNA-binding</keyword>
<dbReference type="OrthoDB" id="9803432at2"/>
<dbReference type="CDD" id="cd18809">
    <property type="entry name" value="SF1_C_RecD"/>
    <property type="match status" value="1"/>
</dbReference>
<dbReference type="InterPro" id="IPR050534">
    <property type="entry name" value="Coronavir_polyprotein_1ab"/>
</dbReference>
<evidence type="ECO:0000313" key="6">
    <source>
        <dbReference type="Proteomes" id="UP000193303"/>
    </source>
</evidence>
<reference evidence="6" key="1">
    <citation type="submission" date="2017-01" db="EMBL/GenBank/DDBJ databases">
        <authorList>
            <person name="Mah S.A."/>
            <person name="Swanson W.J."/>
            <person name="Moy G.W."/>
            <person name="Vacquier V.D."/>
        </authorList>
    </citation>
    <scope>NUCLEOTIDE SEQUENCE [LARGE SCALE GENOMIC DNA]</scope>
    <source>
        <strain evidence="6">124861</strain>
    </source>
</reference>
<dbReference type="GO" id="GO:0016887">
    <property type="term" value="F:ATP hydrolysis activity"/>
    <property type="evidence" value="ECO:0007669"/>
    <property type="project" value="RHEA"/>
</dbReference>
<dbReference type="AlphaFoldDB" id="A0A1X3DKP0"/>
<comment type="similarity">
    <text evidence="3">Belongs to the RecD family.</text>
</comment>
<keyword evidence="2 3" id="KW-0067">ATP-binding</keyword>
<dbReference type="PANTHER" id="PTHR43788:SF6">
    <property type="entry name" value="DNA HELICASE B"/>
    <property type="match status" value="1"/>
</dbReference>
<dbReference type="Pfam" id="PF13245">
    <property type="entry name" value="AAA_19"/>
    <property type="match status" value="1"/>
</dbReference>
<comment type="subunit">
    <text evidence="3">Heterotrimer of RecB, RecC and RecD. All subunits contribute to DNA-binding.</text>
</comment>
<dbReference type="PANTHER" id="PTHR43788">
    <property type="entry name" value="DNA2/NAM7 HELICASE FAMILY MEMBER"/>
    <property type="match status" value="1"/>
</dbReference>
<dbReference type="GO" id="GO:0005524">
    <property type="term" value="F:ATP binding"/>
    <property type="evidence" value="ECO:0007669"/>
    <property type="project" value="UniProtKB-UniRule"/>
</dbReference>
<proteinExistence type="inferred from homology"/>